<feature type="domain" description="EGF-like" evidence="20">
    <location>
        <begin position="532"/>
        <end position="573"/>
    </location>
</feature>
<feature type="domain" description="EGF-like" evidence="20">
    <location>
        <begin position="574"/>
        <end position="613"/>
    </location>
</feature>
<keyword evidence="14" id="KW-0325">Glycoprotein</keyword>
<feature type="domain" description="EGF-like" evidence="20">
    <location>
        <begin position="1"/>
        <end position="27"/>
    </location>
</feature>
<evidence type="ECO:0000256" key="18">
    <source>
        <dbReference type="PROSITE-ProRule" id="PRU00076"/>
    </source>
</evidence>
<evidence type="ECO:0000259" key="23">
    <source>
        <dbReference type="PROSITE" id="PS51843"/>
    </source>
</evidence>
<dbReference type="InterPro" id="IPR049883">
    <property type="entry name" value="NOTCH1_EGF-like"/>
</dbReference>
<dbReference type="Gene3D" id="2.10.25.10">
    <property type="entry name" value="Laminin"/>
    <property type="match status" value="19"/>
</dbReference>
<dbReference type="InterPro" id="IPR001628">
    <property type="entry name" value="Znf_hrmn_rcpt"/>
</dbReference>
<dbReference type="Proteomes" id="UP000830375">
    <property type="component" value="Unassembled WGS sequence"/>
</dbReference>
<keyword evidence="2" id="KW-0272">Extracellular matrix</keyword>
<evidence type="ECO:0000256" key="2">
    <source>
        <dbReference type="ARBA" id="ARBA00022530"/>
    </source>
</evidence>
<feature type="domain" description="EGF-like" evidence="20">
    <location>
        <begin position="983"/>
        <end position="1024"/>
    </location>
</feature>
<feature type="compositionally biased region" description="Low complexity" evidence="19">
    <location>
        <begin position="1232"/>
        <end position="1252"/>
    </location>
</feature>
<evidence type="ECO:0000259" key="20">
    <source>
        <dbReference type="PROSITE" id="PS50026"/>
    </source>
</evidence>
<evidence type="ECO:0000256" key="5">
    <source>
        <dbReference type="ARBA" id="ARBA00022729"/>
    </source>
</evidence>
<comment type="caution">
    <text evidence="18">Lacks conserved residue(s) required for the propagation of feature annotation.</text>
</comment>
<dbReference type="InterPro" id="IPR000742">
    <property type="entry name" value="EGF"/>
</dbReference>
<dbReference type="PROSITE" id="PS51030">
    <property type="entry name" value="NUCLEAR_REC_DBD_2"/>
    <property type="match status" value="1"/>
</dbReference>
<dbReference type="PROSITE" id="PS01186">
    <property type="entry name" value="EGF_2"/>
    <property type="match status" value="7"/>
</dbReference>
<evidence type="ECO:0000256" key="4">
    <source>
        <dbReference type="ARBA" id="ARBA00022723"/>
    </source>
</evidence>
<feature type="compositionally biased region" description="Polar residues" evidence="19">
    <location>
        <begin position="434"/>
        <end position="490"/>
    </location>
</feature>
<dbReference type="SUPFAM" id="SSF57581">
    <property type="entry name" value="TB module/8-cys domain"/>
    <property type="match status" value="2"/>
</dbReference>
<dbReference type="Gene3D" id="3.90.290.10">
    <property type="entry name" value="TGF-beta binding (TB) domain"/>
    <property type="match status" value="3"/>
</dbReference>
<feature type="domain" description="Nuclear receptor" evidence="21">
    <location>
        <begin position="1779"/>
        <end position="1854"/>
    </location>
</feature>
<dbReference type="Pfam" id="PF00683">
    <property type="entry name" value="TB"/>
    <property type="match status" value="2"/>
</dbReference>
<feature type="domain" description="TB" evidence="22">
    <location>
        <begin position="281"/>
        <end position="333"/>
    </location>
</feature>
<evidence type="ECO:0000256" key="8">
    <source>
        <dbReference type="ARBA" id="ARBA00022833"/>
    </source>
</evidence>
<feature type="region of interest" description="Disordered" evidence="19">
    <location>
        <begin position="1680"/>
        <end position="1733"/>
    </location>
</feature>
<evidence type="ECO:0000256" key="9">
    <source>
        <dbReference type="ARBA" id="ARBA00023015"/>
    </source>
</evidence>
<dbReference type="PRINTS" id="PR00047">
    <property type="entry name" value="STROIDFINGER"/>
</dbReference>
<sequence length="2112" mass="229467">MLCKNGGVCVQKDQCLCPPNFTGKFCHIPVSTAASTNDIEKPAASAVDSANQPMTSEYILPLQTPEQISTNGRNDKCVSVCHFMGECQSLYPSVSPMVKVRVQHPPEASVKIHQVLKVGYGPTVHAHSETVTWSAGLSGSRPRQLPGERAEAPLPRIQAQTIRGDSVYTETSGFKYCFREVRNGQCSSPLPGLRSQEMCCRGVGKAWGINECTLCPVILGNTVNGQGSCPKGFERVNGTHRVSVKTGTVLTPEGATVVSAKKATYWTPLMGSASVISEEKNQCFRILSQGSCSLPILRNITKQICCCSRVGKAWGKKCELCPYFGSAAFKEICPAGPGYHYSASAVKFNQRLAEMLDTGGPPLISENGRTSTQDIVSQPNSSRTHSTISQPTRIQQAPYSPTNTQTIRVQQTPTRPQQPDTGSQTGSVIIITQPKPSLSTSGGSQTTNTRPQQPSSVRPGNAATAASQPARVNTPVVQTQTSRPSINRQPVSPVRPPPVCGPGRCIDLPGGRHTCTCNTGYILNPQQGYCQDINECLLTPRPCSVGQCENAPGSFRCICPSGYQTNSQQTLCVDFDECRQVPNPCVNGRCENTLGSFRCLCRTGYKLQENSCIDIDECEDLQRCPGKECVNSQGSYRCVSCKPGFDLLNGQCSDIDECRRTPSPCPNGRCENTPGSYRCSCRTGYRFQGSTCLGKKCKSHLSLNDIHLNVKYDCALCAWIDMRDVIDVNECEDPLQCPGQECVNSQGSYRCVSCRPGFSLKNGACSDIDECRQTPSPCSNGLCENTLGSFRCVCRTGYRLQGGTCTGMSSHTKPITELINHSDSSLKNGACSDIDECRQTPDLCVNGRCENNIGSYSCLCRPGFRLEGNICKDVNECENELQCPGKECVNSVGSFKCVSCQPGFELLDGQCQDMDECSQNPTRCSYGQCMNTPGSFRCVCDLDIDECLDELQCPGQQCLNSPGSYKCVPCRDGHSMQNGRCSDIDECVSPNVCGLQSMCVNTDGSYRCDCLPGYRAAGPRRQCRDINECLEGDFCFPSGECMNTDGSYKCVCAQGYKSAVNGTSCQDVDECVQEGVCQDGRCINTEGSFLCHCQTGFTTNPERTACLDVNECLDSEGLVCGSQRCENTIGSFRCVASCEPGYHITATGECVDINECANETVCGHHAFCQNLIGTYHYINECETMQGVCGSARCWNVEGSFTCECENGQEEFDPLAGQCVNRESAGRPGPSGGASASSTRRGSAGSSVSVSGSLPQSRPGEMRECYYGVSEPYSCKILAQNTTLEECCCTAGQGWGLIGRGYVTTKTGAFDYKGKTHAQTDSHMRLSVFVVSNLIAFGLRTEVDECKVFDPEVCKGGVCVNHIPGYACYCPSGFYYDTNLLECIDNDECDSEETCSGGQCVNTLGTFYCTCEPPLVLDDTQRNCVNASGLTEDENLNFCWSHVTASLVCQSPLLGAQLTFTECCCLYVICVFASCLEAYEALCNELGPPPYSPRYYERFGPGSLPGREGFRTPYGPPEYSEPQPGRTDYIPTDYGDYSSVGAGGRRSGLRGRPPSSYGLPDAPYRQPATGGSRYYEEDDYETAPGPPFGISDPRGERTYDARPLPSRPDGLPLSLAPLPENSPYREGRYESYGSLSSEECGIVHGCENGRCIRVEEDVDECEDEDTLDCVNAQCVNTEGSYSLLDPASDDPPSPTDAPVKADPLSPSFGLDSSATPFSPGSTSDSSGYSVFSGNPSLNPDSPVSSSSISSSSAPALFHPVGHTESLLSCDYIPSLNPGPKRLCLVCGDFASGYHYGVASCEACKAFFKRTIQGNIEYSCPVVNDCEITKRRRKSCQACRFQKCLRAGMMREGVRMDRVRGGRQKYKRRVDSSLSLFTKTPYAHPSKPIRNKVISQLLVSEPAPLRATPDPTAPDSDLKTLLTLCDLLNRELLVMIGWAKHIPGFTGLSLVDQMALLQSGWMETLVLDVVWRSQGSADELQFAENLRMNESQSRAAGLHDLYTALRHLTSKYQQMGLNQEEVVTLKAMALANSDAENLEGAEAVQRFQDGLHEALQDYESSQRPSEPHRAGRLLMTLPLLRQTAHRAVRCFSRLHTDGRVPMHKLFLEMLDAKI</sequence>
<keyword evidence="8" id="KW-0862">Zinc</keyword>
<feature type="region of interest" description="Disordered" evidence="19">
    <location>
        <begin position="1505"/>
        <end position="1524"/>
    </location>
</feature>
<dbReference type="InterPro" id="IPR013088">
    <property type="entry name" value="Znf_NHR/GATA"/>
</dbReference>
<gene>
    <name evidence="24" type="ORF">H4Q32_014188</name>
</gene>
<dbReference type="InterPro" id="IPR001723">
    <property type="entry name" value="Nuclear_hrmn_rcpt"/>
</dbReference>
<dbReference type="InterPro" id="IPR009030">
    <property type="entry name" value="Growth_fac_rcpt_cys_sf"/>
</dbReference>
<evidence type="ECO:0000256" key="12">
    <source>
        <dbReference type="ARBA" id="ARBA00023163"/>
    </source>
</evidence>
<keyword evidence="3 18" id="KW-0245">EGF-like domain</keyword>
<feature type="domain" description="EGF-like" evidence="20">
    <location>
        <begin position="1025"/>
        <end position="1066"/>
    </location>
</feature>
<evidence type="ECO:0000256" key="11">
    <source>
        <dbReference type="ARBA" id="ARBA00023157"/>
    </source>
</evidence>
<evidence type="ECO:0000313" key="24">
    <source>
        <dbReference type="EMBL" id="KAI2653835.1"/>
    </source>
</evidence>
<comment type="similarity">
    <text evidence="17">Belongs to the LTBP family.</text>
</comment>
<accession>A0ABQ8LTU4</accession>
<name>A0ABQ8LTU4_LABRO</name>
<evidence type="ECO:0000256" key="17">
    <source>
        <dbReference type="ARBA" id="ARBA00038081"/>
    </source>
</evidence>
<keyword evidence="2" id="KW-0964">Secreted</keyword>
<keyword evidence="12" id="KW-0804">Transcription</keyword>
<keyword evidence="4" id="KW-0479">Metal-binding</keyword>
<feature type="disulfide bond" evidence="18">
    <location>
        <begin position="17"/>
        <end position="26"/>
    </location>
</feature>
<keyword evidence="11 18" id="KW-1015">Disulfide bond</keyword>
<dbReference type="SUPFAM" id="SSF57196">
    <property type="entry name" value="EGF/Laminin"/>
    <property type="match status" value="3"/>
</dbReference>
<dbReference type="Gene3D" id="3.30.50.10">
    <property type="entry name" value="Erythroid Transcription Factor GATA-1, subunit A"/>
    <property type="match status" value="1"/>
</dbReference>
<dbReference type="InterPro" id="IPR000536">
    <property type="entry name" value="Nucl_hrmn_rcpt_lig-bd"/>
</dbReference>
<feature type="compositionally biased region" description="Low complexity" evidence="19">
    <location>
        <begin position="1717"/>
        <end position="1733"/>
    </location>
</feature>
<feature type="region of interest" description="Disordered" evidence="19">
    <location>
        <begin position="1223"/>
        <end position="1258"/>
    </location>
</feature>
<dbReference type="InterPro" id="IPR000152">
    <property type="entry name" value="EGF-type_Asp/Asn_hydroxyl_site"/>
</dbReference>
<dbReference type="PROSITE" id="PS51364">
    <property type="entry name" value="TB"/>
    <property type="match status" value="3"/>
</dbReference>
<evidence type="ECO:0000256" key="7">
    <source>
        <dbReference type="ARBA" id="ARBA00022771"/>
    </source>
</evidence>
<dbReference type="Pfam" id="PF07645">
    <property type="entry name" value="EGF_CA"/>
    <property type="match status" value="19"/>
</dbReference>
<dbReference type="SMART" id="SM00181">
    <property type="entry name" value="EGF"/>
    <property type="match status" value="19"/>
</dbReference>
<keyword evidence="25" id="KW-1185">Reference proteome</keyword>
<keyword evidence="16" id="KW-0539">Nucleus</keyword>
<dbReference type="SMART" id="SM00179">
    <property type="entry name" value="EGF_CA"/>
    <property type="match status" value="20"/>
</dbReference>
<evidence type="ECO:0000313" key="25">
    <source>
        <dbReference type="Proteomes" id="UP000830375"/>
    </source>
</evidence>
<dbReference type="PRINTS" id="PR00398">
    <property type="entry name" value="STRDHORMONER"/>
</dbReference>
<evidence type="ECO:0000259" key="21">
    <source>
        <dbReference type="PROSITE" id="PS51030"/>
    </source>
</evidence>
<evidence type="ECO:0000256" key="13">
    <source>
        <dbReference type="ARBA" id="ARBA00023170"/>
    </source>
</evidence>
<dbReference type="PANTHER" id="PTHR24034:SF194">
    <property type="entry name" value="LATENT-TRANSFORMING GROWTH FACTOR BETA-BINDING PROTEIN 4"/>
    <property type="match status" value="1"/>
</dbReference>
<dbReference type="PROSITE" id="PS00022">
    <property type="entry name" value="EGF_1"/>
    <property type="match status" value="1"/>
</dbReference>
<dbReference type="SUPFAM" id="SSF57716">
    <property type="entry name" value="Glucocorticoid receptor-like (DNA-binding domain)"/>
    <property type="match status" value="1"/>
</dbReference>
<keyword evidence="15" id="KW-0340">Growth factor binding</keyword>
<dbReference type="EMBL" id="JACTAM010000018">
    <property type="protein sequence ID" value="KAI2653835.1"/>
    <property type="molecule type" value="Genomic_DNA"/>
</dbReference>
<dbReference type="CDD" id="cd07170">
    <property type="entry name" value="NR_DBD_ERR"/>
    <property type="match status" value="1"/>
</dbReference>
<evidence type="ECO:0000256" key="15">
    <source>
        <dbReference type="ARBA" id="ARBA00023183"/>
    </source>
</evidence>
<dbReference type="CDD" id="cd00054">
    <property type="entry name" value="EGF_CA"/>
    <property type="match status" value="13"/>
</dbReference>
<dbReference type="SUPFAM" id="SSF48508">
    <property type="entry name" value="Nuclear receptor ligand-binding domain"/>
    <property type="match status" value="1"/>
</dbReference>
<keyword evidence="9" id="KW-0805">Transcription regulation</keyword>
<dbReference type="Pfam" id="PF00105">
    <property type="entry name" value="zf-C4"/>
    <property type="match status" value="1"/>
</dbReference>
<evidence type="ECO:0000256" key="6">
    <source>
        <dbReference type="ARBA" id="ARBA00022737"/>
    </source>
</evidence>
<comment type="caution">
    <text evidence="24">The sequence shown here is derived from an EMBL/GenBank/DDBJ whole genome shotgun (WGS) entry which is preliminary data.</text>
</comment>
<feature type="domain" description="TB" evidence="22">
    <location>
        <begin position="1262"/>
        <end position="1295"/>
    </location>
</feature>
<dbReference type="InterPro" id="IPR017878">
    <property type="entry name" value="TB_dom"/>
</dbReference>
<evidence type="ECO:0000256" key="16">
    <source>
        <dbReference type="ARBA" id="ARBA00023242"/>
    </source>
</evidence>
<evidence type="ECO:0000256" key="3">
    <source>
        <dbReference type="ARBA" id="ARBA00022536"/>
    </source>
</evidence>
<reference evidence="24 25" key="1">
    <citation type="submission" date="2022-01" db="EMBL/GenBank/DDBJ databases">
        <title>A high-quality chromosome-level genome assembly of rohu carp, Labeo rohita.</title>
        <authorList>
            <person name="Arick M.A. II"/>
            <person name="Hsu C.-Y."/>
            <person name="Magbanua Z."/>
            <person name="Pechanova O."/>
            <person name="Grover C."/>
            <person name="Miller E."/>
            <person name="Thrash A."/>
            <person name="Ezzel L."/>
            <person name="Alam S."/>
            <person name="Benzie J."/>
            <person name="Hamilton M."/>
            <person name="Karsi A."/>
            <person name="Lawrence M.L."/>
            <person name="Peterson D.G."/>
        </authorList>
    </citation>
    <scope>NUCLEOTIDE SEQUENCE [LARGE SCALE GENOMIC DNA]</scope>
    <source>
        <strain evidence="25">BAU-BD-2019</strain>
        <tissue evidence="24">Blood</tissue>
    </source>
</reference>
<evidence type="ECO:0000256" key="10">
    <source>
        <dbReference type="ARBA" id="ARBA00023125"/>
    </source>
</evidence>
<dbReference type="PROSITE" id="PS00010">
    <property type="entry name" value="ASX_HYDROXYL"/>
    <property type="match status" value="11"/>
</dbReference>
<keyword evidence="5" id="KW-0732">Signal</keyword>
<proteinExistence type="inferred from homology"/>
<dbReference type="InterPro" id="IPR018097">
    <property type="entry name" value="EGF_Ca-bd_CS"/>
</dbReference>
<keyword evidence="13" id="KW-0675">Receptor</keyword>
<feature type="domain" description="EGF-like" evidence="20">
    <location>
        <begin position="654"/>
        <end position="693"/>
    </location>
</feature>
<dbReference type="PROSITE" id="PS50026">
    <property type="entry name" value="EGF_3"/>
    <property type="match status" value="9"/>
</dbReference>
<feature type="domain" description="EGF-like" evidence="20">
    <location>
        <begin position="833"/>
        <end position="872"/>
    </location>
</feature>
<feature type="region of interest" description="Disordered" evidence="19">
    <location>
        <begin position="1539"/>
        <end position="1624"/>
    </location>
</feature>
<dbReference type="InterPro" id="IPR050751">
    <property type="entry name" value="ECM_structural_protein"/>
</dbReference>
<keyword evidence="7" id="KW-0863">Zinc-finger</keyword>
<evidence type="ECO:0000256" key="1">
    <source>
        <dbReference type="ARBA" id="ARBA00004498"/>
    </source>
</evidence>
<dbReference type="SMART" id="SM00399">
    <property type="entry name" value="ZnF_C4"/>
    <property type="match status" value="1"/>
</dbReference>
<feature type="domain" description="NR LBD" evidence="23">
    <location>
        <begin position="1887"/>
        <end position="2111"/>
    </location>
</feature>
<feature type="domain" description="TB" evidence="22">
    <location>
        <begin position="175"/>
        <end position="216"/>
    </location>
</feature>
<dbReference type="InterPro" id="IPR001881">
    <property type="entry name" value="EGF-like_Ca-bd_dom"/>
</dbReference>
<keyword evidence="6" id="KW-0677">Repeat</keyword>
<dbReference type="PANTHER" id="PTHR24034">
    <property type="entry name" value="EGF-LIKE DOMAIN-CONTAINING PROTEIN"/>
    <property type="match status" value="1"/>
</dbReference>
<feature type="domain" description="EGF-like" evidence="20">
    <location>
        <begin position="1067"/>
        <end position="1102"/>
    </location>
</feature>
<dbReference type="InterPro" id="IPR035500">
    <property type="entry name" value="NHR-like_dom_sf"/>
</dbReference>
<comment type="subcellular location">
    <subcellularLocation>
        <location evidence="1">Secreted</location>
        <location evidence="1">Extracellular space</location>
        <location evidence="1">Extracellular matrix</location>
    </subcellularLocation>
</comment>
<dbReference type="PROSITE" id="PS01187">
    <property type="entry name" value="EGF_CA"/>
    <property type="match status" value="5"/>
</dbReference>
<feature type="compositionally biased region" description="Polar residues" evidence="19">
    <location>
        <begin position="367"/>
        <end position="403"/>
    </location>
</feature>
<feature type="compositionally biased region" description="Low complexity" evidence="19">
    <location>
        <begin position="404"/>
        <end position="421"/>
    </location>
</feature>
<protein>
    <submittedName>
        <fullName evidence="24">Latent-transforming growth factor beta-binding protein 4</fullName>
    </submittedName>
</protein>
<evidence type="ECO:0000256" key="14">
    <source>
        <dbReference type="ARBA" id="ARBA00023180"/>
    </source>
</evidence>
<dbReference type="Gene3D" id="1.10.565.10">
    <property type="entry name" value="Retinoid X Receptor"/>
    <property type="match status" value="1"/>
</dbReference>
<feature type="domain" description="EGF-like" evidence="20">
    <location>
        <begin position="767"/>
        <end position="806"/>
    </location>
</feature>
<dbReference type="InterPro" id="IPR036773">
    <property type="entry name" value="TB_dom_sf"/>
</dbReference>
<evidence type="ECO:0000256" key="19">
    <source>
        <dbReference type="SAM" id="MobiDB-lite"/>
    </source>
</evidence>
<dbReference type="SUPFAM" id="SSF57184">
    <property type="entry name" value="Growth factor receptor domain"/>
    <property type="match status" value="6"/>
</dbReference>
<dbReference type="PROSITE" id="PS00031">
    <property type="entry name" value="NUCLEAR_REC_DBD_1"/>
    <property type="match status" value="1"/>
</dbReference>
<organism evidence="24 25">
    <name type="scientific">Labeo rohita</name>
    <name type="common">Indian major carp</name>
    <name type="synonym">Cyprinus rohita</name>
    <dbReference type="NCBI Taxonomy" id="84645"/>
    <lineage>
        <taxon>Eukaryota</taxon>
        <taxon>Metazoa</taxon>
        <taxon>Chordata</taxon>
        <taxon>Craniata</taxon>
        <taxon>Vertebrata</taxon>
        <taxon>Euteleostomi</taxon>
        <taxon>Actinopterygii</taxon>
        <taxon>Neopterygii</taxon>
        <taxon>Teleostei</taxon>
        <taxon>Ostariophysi</taxon>
        <taxon>Cypriniformes</taxon>
        <taxon>Cyprinidae</taxon>
        <taxon>Labeoninae</taxon>
        <taxon>Labeonini</taxon>
        <taxon>Labeo</taxon>
    </lineage>
</organism>
<evidence type="ECO:0000259" key="22">
    <source>
        <dbReference type="PROSITE" id="PS51364"/>
    </source>
</evidence>
<dbReference type="Pfam" id="PF00104">
    <property type="entry name" value="Hormone_recep"/>
    <property type="match status" value="1"/>
</dbReference>
<dbReference type="PROSITE" id="PS51843">
    <property type="entry name" value="NR_LBD"/>
    <property type="match status" value="1"/>
</dbReference>
<feature type="region of interest" description="Disordered" evidence="19">
    <location>
        <begin position="359"/>
        <end position="495"/>
    </location>
</feature>
<dbReference type="SMART" id="SM00430">
    <property type="entry name" value="HOLI"/>
    <property type="match status" value="1"/>
</dbReference>
<keyword evidence="10" id="KW-0238">DNA-binding</keyword>